<organism evidence="5 6">
    <name type="scientific">Ahrensia kielensis</name>
    <dbReference type="NCBI Taxonomy" id="76980"/>
    <lineage>
        <taxon>Bacteria</taxon>
        <taxon>Pseudomonadati</taxon>
        <taxon>Pseudomonadota</taxon>
        <taxon>Alphaproteobacteria</taxon>
        <taxon>Hyphomicrobiales</taxon>
        <taxon>Ahrensiaceae</taxon>
        <taxon>Ahrensia</taxon>
    </lineage>
</organism>
<dbReference type="InterPro" id="IPR009057">
    <property type="entry name" value="Homeodomain-like_sf"/>
</dbReference>
<dbReference type="Gene3D" id="1.10.10.60">
    <property type="entry name" value="Homeodomain-like"/>
    <property type="match status" value="2"/>
</dbReference>
<dbReference type="InterPro" id="IPR050204">
    <property type="entry name" value="AraC_XylS_family_regulators"/>
</dbReference>
<dbReference type="RefSeq" id="WP_342846624.1">
    <property type="nucleotide sequence ID" value="NZ_JBBMQO010000001.1"/>
</dbReference>
<keyword evidence="6" id="KW-1185">Reference proteome</keyword>
<dbReference type="PROSITE" id="PS01124">
    <property type="entry name" value="HTH_ARAC_FAMILY_2"/>
    <property type="match status" value="1"/>
</dbReference>
<dbReference type="Pfam" id="PF12852">
    <property type="entry name" value="Cupin_6"/>
    <property type="match status" value="1"/>
</dbReference>
<evidence type="ECO:0000256" key="2">
    <source>
        <dbReference type="ARBA" id="ARBA00023125"/>
    </source>
</evidence>
<gene>
    <name evidence="5" type="ORF">WNY59_02490</name>
</gene>
<dbReference type="PANTHER" id="PTHR46796">
    <property type="entry name" value="HTH-TYPE TRANSCRIPTIONAL ACTIVATOR RHAS-RELATED"/>
    <property type="match status" value="1"/>
</dbReference>
<accession>A0ABU9T3W6</accession>
<protein>
    <submittedName>
        <fullName evidence="5">AraC family transcriptional regulator</fullName>
    </submittedName>
</protein>
<keyword evidence="3" id="KW-0804">Transcription</keyword>
<dbReference type="SUPFAM" id="SSF46689">
    <property type="entry name" value="Homeodomain-like"/>
    <property type="match status" value="2"/>
</dbReference>
<sequence>MTDTPTDPLSSVIALLKPQPSISKIVEASGQWQVERHDMASPFYCAVVSGRCYLKIPERDVVTLNAGDFVLIPDIHRFTMSSSPNPPPHAPHLPLKIGPGTFHLGPVSAPVELRALIGHCQFKTPERELLLSLLPEMIHVSGHNRLMALVHMIHEETSADRPARSMILERLLEVLMVDAVRSTSRQTLPPGMLRSMSDPQLSSALHRIHADAAQALSIGELARDAGMSRSGFFERFRKEVGSTPMEYVTAWRMAVARDLLLRGGLSNNEIALRVGYGSASAFGMVFSRHHGFSPSAFIKIHRELT</sequence>
<dbReference type="EMBL" id="JBBMQO010000001">
    <property type="protein sequence ID" value="MEM5500448.1"/>
    <property type="molecule type" value="Genomic_DNA"/>
</dbReference>
<keyword evidence="1" id="KW-0805">Transcription regulation</keyword>
<evidence type="ECO:0000313" key="5">
    <source>
        <dbReference type="EMBL" id="MEM5500448.1"/>
    </source>
</evidence>
<evidence type="ECO:0000259" key="4">
    <source>
        <dbReference type="PROSITE" id="PS01124"/>
    </source>
</evidence>
<dbReference type="InterPro" id="IPR018060">
    <property type="entry name" value="HTH_AraC"/>
</dbReference>
<dbReference type="InterPro" id="IPR032783">
    <property type="entry name" value="AraC_lig"/>
</dbReference>
<evidence type="ECO:0000256" key="1">
    <source>
        <dbReference type="ARBA" id="ARBA00023015"/>
    </source>
</evidence>
<reference evidence="5 6" key="1">
    <citation type="submission" date="2024-03" db="EMBL/GenBank/DDBJ databases">
        <title>Community enrichment and isolation of bacterial strains for fucoidan degradation.</title>
        <authorList>
            <person name="Sichert A."/>
        </authorList>
    </citation>
    <scope>NUCLEOTIDE SEQUENCE [LARGE SCALE GENOMIC DNA]</scope>
    <source>
        <strain evidence="5 6">AS62</strain>
    </source>
</reference>
<dbReference type="Proteomes" id="UP001477870">
    <property type="component" value="Unassembled WGS sequence"/>
</dbReference>
<evidence type="ECO:0000256" key="3">
    <source>
        <dbReference type="ARBA" id="ARBA00023163"/>
    </source>
</evidence>
<dbReference type="SMART" id="SM00342">
    <property type="entry name" value="HTH_ARAC"/>
    <property type="match status" value="1"/>
</dbReference>
<dbReference type="Pfam" id="PF12833">
    <property type="entry name" value="HTH_18"/>
    <property type="match status" value="1"/>
</dbReference>
<dbReference type="PANTHER" id="PTHR46796:SF13">
    <property type="entry name" value="HTH-TYPE TRANSCRIPTIONAL ACTIVATOR RHAS"/>
    <property type="match status" value="1"/>
</dbReference>
<name>A0ABU9T3W6_9HYPH</name>
<comment type="caution">
    <text evidence="5">The sequence shown here is derived from an EMBL/GenBank/DDBJ whole genome shotgun (WGS) entry which is preliminary data.</text>
</comment>
<keyword evidence="2" id="KW-0238">DNA-binding</keyword>
<evidence type="ECO:0000313" key="6">
    <source>
        <dbReference type="Proteomes" id="UP001477870"/>
    </source>
</evidence>
<feature type="domain" description="HTH araC/xylS-type" evidence="4">
    <location>
        <begin position="202"/>
        <end position="300"/>
    </location>
</feature>
<proteinExistence type="predicted"/>